<evidence type="ECO:0000256" key="8">
    <source>
        <dbReference type="ARBA" id="ARBA00023136"/>
    </source>
</evidence>
<keyword evidence="7" id="KW-0411">Iron-sulfur</keyword>
<gene>
    <name evidence="11" type="ORF">ABV300_07580</name>
</gene>
<name>A0AAU8GB93_9CHLR</name>
<dbReference type="InterPro" id="IPR017900">
    <property type="entry name" value="4Fe4S_Fe_S_CS"/>
</dbReference>
<accession>A0AAU8GB93</accession>
<evidence type="ECO:0000256" key="9">
    <source>
        <dbReference type="ARBA" id="ARBA00029374"/>
    </source>
</evidence>
<dbReference type="PROSITE" id="PS51318">
    <property type="entry name" value="TAT"/>
    <property type="match status" value="1"/>
</dbReference>
<proteinExistence type="predicted"/>
<keyword evidence="6" id="KW-0408">Iron</keyword>
<comment type="subcellular location">
    <subcellularLocation>
        <location evidence="1">Cell membrane</location>
    </subcellularLocation>
</comment>
<evidence type="ECO:0000256" key="5">
    <source>
        <dbReference type="ARBA" id="ARBA00022729"/>
    </source>
</evidence>
<dbReference type="AlphaFoldDB" id="A0AAU8GB93"/>
<reference evidence="11" key="1">
    <citation type="submission" date="2024-06" db="EMBL/GenBank/DDBJ databases">
        <title>A Novel Isolate, Dehalogenimonas sp. Strain 4OHTPN, Dechlorinates Aromatic 4 Hydroxy chlorothalonil by a Novel Reductive Dehalogenase.</title>
        <authorList>
            <person name="Liu G."/>
        </authorList>
    </citation>
    <scope>NUCLEOTIDE SEQUENCE</scope>
    <source>
        <strain evidence="11">4OHTPN</strain>
    </source>
</reference>
<dbReference type="InterPro" id="IPR006311">
    <property type="entry name" value="TAT_signal"/>
</dbReference>
<evidence type="ECO:0000256" key="2">
    <source>
        <dbReference type="ARBA" id="ARBA00022475"/>
    </source>
</evidence>
<keyword evidence="2" id="KW-1003">Cell membrane</keyword>
<evidence type="ECO:0000259" key="10">
    <source>
        <dbReference type="PROSITE" id="PS51379"/>
    </source>
</evidence>
<evidence type="ECO:0000256" key="3">
    <source>
        <dbReference type="ARBA" id="ARBA00022485"/>
    </source>
</evidence>
<comment type="cofactor">
    <cofactor evidence="9">
        <name>corrinoid</name>
        <dbReference type="ChEBI" id="CHEBI:33913"/>
    </cofactor>
</comment>
<dbReference type="InterPro" id="IPR019546">
    <property type="entry name" value="TAT_signal_bac_arc"/>
</dbReference>
<evidence type="ECO:0000256" key="6">
    <source>
        <dbReference type="ARBA" id="ARBA00023004"/>
    </source>
</evidence>
<keyword evidence="4" id="KW-0479">Metal-binding</keyword>
<evidence type="ECO:0000256" key="1">
    <source>
        <dbReference type="ARBA" id="ARBA00004236"/>
    </source>
</evidence>
<dbReference type="NCBIfam" id="TIGR02486">
    <property type="entry name" value="RDH"/>
    <property type="match status" value="1"/>
</dbReference>
<dbReference type="InterPro" id="IPR017896">
    <property type="entry name" value="4Fe4S_Fe-S-bd"/>
</dbReference>
<keyword evidence="5" id="KW-0732">Signal</keyword>
<protein>
    <submittedName>
        <fullName evidence="11">Reductive dehalogenase</fullName>
    </submittedName>
</protein>
<evidence type="ECO:0000313" key="11">
    <source>
        <dbReference type="EMBL" id="XCH33005.1"/>
    </source>
</evidence>
<dbReference type="GO" id="GO:0005886">
    <property type="term" value="C:plasma membrane"/>
    <property type="evidence" value="ECO:0007669"/>
    <property type="project" value="UniProtKB-SubCell"/>
</dbReference>
<dbReference type="InterPro" id="IPR028894">
    <property type="entry name" value="RDH_dom"/>
</dbReference>
<keyword evidence="3" id="KW-0004">4Fe-4S</keyword>
<organism evidence="11">
    <name type="scientific">Dehalogenimonas sp. 4OHTPN</name>
    <dbReference type="NCBI Taxonomy" id="3166643"/>
    <lineage>
        <taxon>Bacteria</taxon>
        <taxon>Bacillati</taxon>
        <taxon>Chloroflexota</taxon>
        <taxon>Dehalococcoidia</taxon>
        <taxon>Dehalococcoidales</taxon>
        <taxon>Dehalococcoidaceae</taxon>
        <taxon>Dehalogenimonas</taxon>
    </lineage>
</organism>
<dbReference type="PROSITE" id="PS00198">
    <property type="entry name" value="4FE4S_FER_1"/>
    <property type="match status" value="1"/>
</dbReference>
<evidence type="ECO:0000256" key="7">
    <source>
        <dbReference type="ARBA" id="ARBA00023014"/>
    </source>
</evidence>
<keyword evidence="8" id="KW-0472">Membrane</keyword>
<dbReference type="InterPro" id="IPR012832">
    <property type="entry name" value="RDH"/>
</dbReference>
<dbReference type="Pfam" id="PF13486">
    <property type="entry name" value="Dehalogenase"/>
    <property type="match status" value="2"/>
</dbReference>
<dbReference type="PROSITE" id="PS51379">
    <property type="entry name" value="4FE4S_FER_2"/>
    <property type="match status" value="1"/>
</dbReference>
<sequence length="501" mass="55297">MSKFHSVVSRRDFMKGLGITSAGVGGAALMPPTFNDLDDMASSNESVSAKRAWWVKQVDEPTAEIDWDIMKRYDARFTTHSDAVLARYVGAEKLASIVAEGAQGRQEAILANDPGYQLRDWALYESAASAYATMSWDGIKKVKTPEQRGVPKWTGTPEENTRIFRAALVFLGATDVGINELDEHHKKLVCTHPQSVSASYLTKWPPPDTVNKRIVFEDIQEGYKTDEKYVIPSKPLWAVTFTIPMSKDAWRTAPGLVSAAGNQSRYRLRSQTITCIQEFLRAIGYQALDEAYPTIPAGAGAVLTGLAECSRNSEVHISPEYGSCHGYFDLITDLPLVPTKPVDAGIFRFCHDCQKCVQICPADSLPSEKEPSWQPTKSSISPVHPPLDPNMPDPEFHNPGKKIFWKDNVTCNLFGKGQIGTGSGCKMCQAHCTFNVNAGAIVHQFVKATLSTTSVFNGLFWRADNTFGYGLKPEEDREDWWNQSLPAYGFSTTVAARDGGH</sequence>
<dbReference type="RefSeq" id="WP_353714262.1">
    <property type="nucleotide sequence ID" value="NZ_CP159307.1"/>
</dbReference>
<dbReference type="GO" id="GO:0051539">
    <property type="term" value="F:4 iron, 4 sulfur cluster binding"/>
    <property type="evidence" value="ECO:0007669"/>
    <property type="project" value="UniProtKB-KW"/>
</dbReference>
<dbReference type="EMBL" id="CP159307">
    <property type="protein sequence ID" value="XCH33005.1"/>
    <property type="molecule type" value="Genomic_DNA"/>
</dbReference>
<dbReference type="NCBIfam" id="TIGR01409">
    <property type="entry name" value="TAT_signal_seq"/>
    <property type="match status" value="1"/>
</dbReference>
<dbReference type="GO" id="GO:0046872">
    <property type="term" value="F:metal ion binding"/>
    <property type="evidence" value="ECO:0007669"/>
    <property type="project" value="UniProtKB-KW"/>
</dbReference>
<feature type="domain" description="4Fe-4S ferredoxin-type" evidence="10">
    <location>
        <begin position="338"/>
        <end position="370"/>
    </location>
</feature>
<evidence type="ECO:0000256" key="4">
    <source>
        <dbReference type="ARBA" id="ARBA00022723"/>
    </source>
</evidence>